<protein>
    <recommendedName>
        <fullName evidence="2">Pyridoxamine 5'-phosphate oxidase Alr4036 family FMN-binding domain-containing protein</fullName>
    </recommendedName>
</protein>
<name>A0AAW1QPU3_9CHLO</name>
<dbReference type="GO" id="GO:0010181">
    <property type="term" value="F:FMN binding"/>
    <property type="evidence" value="ECO:0007669"/>
    <property type="project" value="InterPro"/>
</dbReference>
<accession>A0AAW1QPU3</accession>
<dbReference type="SUPFAM" id="SSF50475">
    <property type="entry name" value="FMN-binding split barrel"/>
    <property type="match status" value="1"/>
</dbReference>
<feature type="domain" description="Pyridoxamine 5'-phosphate oxidase Alr4036 family FMN-binding" evidence="2">
    <location>
        <begin position="38"/>
        <end position="130"/>
    </location>
</feature>
<dbReference type="EMBL" id="JALJOR010000002">
    <property type="protein sequence ID" value="KAK9823447.1"/>
    <property type="molecule type" value="Genomic_DNA"/>
</dbReference>
<dbReference type="AlphaFoldDB" id="A0AAW1QPU3"/>
<dbReference type="PANTHER" id="PTHR28243:SF1">
    <property type="entry name" value="PYRIDOXAMINE 5'-PHOSPHATE OXIDASE ALR4036 FAMILY FMN-BINDING DOMAIN-CONTAINING PROTEIN"/>
    <property type="match status" value="1"/>
</dbReference>
<gene>
    <name evidence="3" type="ORF">WJX72_002831</name>
</gene>
<dbReference type="InterPro" id="IPR024624">
    <property type="entry name" value="Pyridox_Oxase_Alr4036_FMN-bd"/>
</dbReference>
<evidence type="ECO:0000313" key="4">
    <source>
        <dbReference type="Proteomes" id="UP001489004"/>
    </source>
</evidence>
<feature type="region of interest" description="Disordered" evidence="1">
    <location>
        <begin position="1"/>
        <end position="29"/>
    </location>
</feature>
<dbReference type="Pfam" id="PF12766">
    <property type="entry name" value="Pyridox_oxase_2"/>
    <property type="match status" value="1"/>
</dbReference>
<dbReference type="PANTHER" id="PTHR28243">
    <property type="entry name" value="AGL049CP"/>
    <property type="match status" value="1"/>
</dbReference>
<evidence type="ECO:0000313" key="3">
    <source>
        <dbReference type="EMBL" id="KAK9823447.1"/>
    </source>
</evidence>
<evidence type="ECO:0000256" key="1">
    <source>
        <dbReference type="SAM" id="MobiDB-lite"/>
    </source>
</evidence>
<comment type="caution">
    <text evidence="3">The sequence shown here is derived from an EMBL/GenBank/DDBJ whole genome shotgun (WGS) entry which is preliminary data.</text>
</comment>
<proteinExistence type="predicted"/>
<dbReference type="InterPro" id="IPR012349">
    <property type="entry name" value="Split_barrel_FMN-bd"/>
</dbReference>
<sequence>MLGRQPAGLSDHHLDHKSHSATPIGNPCQQPLPSPMLAWRQALTKSLDANSKVPFSKFFQLATIRHDGRPTNRTMVFRGFYKDTDRLTFTTDIRSKKYDDLRTHSKAAEICWYFTESREQFRLNGDLTVIDKDEEDPELVQARKQAWSEMSTSGRSWFTWPKPGLPRGPDEQFQIEPPGPEEPPLPSFCLVIMDVMEVDHLELRSSIRHSYSSQLDSDGERLWHEEDVNP</sequence>
<reference evidence="3 4" key="1">
    <citation type="journal article" date="2024" name="Nat. Commun.">
        <title>Phylogenomics reveals the evolutionary origins of lichenization in chlorophyte algae.</title>
        <authorList>
            <person name="Puginier C."/>
            <person name="Libourel C."/>
            <person name="Otte J."/>
            <person name="Skaloud P."/>
            <person name="Haon M."/>
            <person name="Grisel S."/>
            <person name="Petersen M."/>
            <person name="Berrin J.G."/>
            <person name="Delaux P.M."/>
            <person name="Dal Grande F."/>
            <person name="Keller J."/>
        </authorList>
    </citation>
    <scope>NUCLEOTIDE SEQUENCE [LARGE SCALE GENOMIC DNA]</scope>
    <source>
        <strain evidence="3 4">SAG 2043</strain>
    </source>
</reference>
<dbReference type="Gene3D" id="2.30.110.10">
    <property type="entry name" value="Electron Transport, Fmn-binding Protein, Chain A"/>
    <property type="match status" value="1"/>
</dbReference>
<keyword evidence="4" id="KW-1185">Reference proteome</keyword>
<evidence type="ECO:0000259" key="2">
    <source>
        <dbReference type="Pfam" id="PF12766"/>
    </source>
</evidence>
<organism evidence="3 4">
    <name type="scientific">[Myrmecia] bisecta</name>
    <dbReference type="NCBI Taxonomy" id="41462"/>
    <lineage>
        <taxon>Eukaryota</taxon>
        <taxon>Viridiplantae</taxon>
        <taxon>Chlorophyta</taxon>
        <taxon>core chlorophytes</taxon>
        <taxon>Trebouxiophyceae</taxon>
        <taxon>Trebouxiales</taxon>
        <taxon>Trebouxiaceae</taxon>
        <taxon>Myrmecia</taxon>
    </lineage>
</organism>
<dbReference type="Proteomes" id="UP001489004">
    <property type="component" value="Unassembled WGS sequence"/>
</dbReference>